<dbReference type="Gene3D" id="3.40.50.2300">
    <property type="match status" value="2"/>
</dbReference>
<organism evidence="6 7">
    <name type="scientific">Pseudoalteromonas caenipelagi</name>
    <dbReference type="NCBI Taxonomy" id="2726988"/>
    <lineage>
        <taxon>Bacteria</taxon>
        <taxon>Pseudomonadati</taxon>
        <taxon>Pseudomonadota</taxon>
        <taxon>Gammaproteobacteria</taxon>
        <taxon>Alteromonadales</taxon>
        <taxon>Pseudoalteromonadaceae</taxon>
        <taxon>Pseudoalteromonas</taxon>
    </lineage>
</organism>
<feature type="signal peptide" evidence="4">
    <location>
        <begin position="1"/>
        <end position="20"/>
    </location>
</feature>
<dbReference type="EMBL" id="JABBPG010000002">
    <property type="protein sequence ID" value="NOU50160.1"/>
    <property type="molecule type" value="Genomic_DNA"/>
</dbReference>
<evidence type="ECO:0000259" key="5">
    <source>
        <dbReference type="Pfam" id="PF13407"/>
    </source>
</evidence>
<dbReference type="CDD" id="cd06324">
    <property type="entry name" value="PBP1_ABC_sugar_binding-like"/>
    <property type="match status" value="1"/>
</dbReference>
<proteinExistence type="inferred from homology"/>
<dbReference type="AlphaFoldDB" id="A0A849VBJ9"/>
<keyword evidence="7" id="KW-1185">Reference proteome</keyword>
<comment type="caution">
    <text evidence="6">The sequence shown here is derived from an EMBL/GenBank/DDBJ whole genome shotgun (WGS) entry which is preliminary data.</text>
</comment>
<evidence type="ECO:0000313" key="7">
    <source>
        <dbReference type="Proteomes" id="UP000586305"/>
    </source>
</evidence>
<comment type="similarity">
    <text evidence="2">Belongs to the bacterial solute-binding protein 2 family.</text>
</comment>
<dbReference type="PANTHER" id="PTHR46847:SF2">
    <property type="entry name" value="ABC TRANSPORTER SUGAR-BINDING PROTEIN"/>
    <property type="match status" value="1"/>
</dbReference>
<dbReference type="InterPro" id="IPR028082">
    <property type="entry name" value="Peripla_BP_I"/>
</dbReference>
<sequence length="352" mass="39708">MLKKLISLLCISFFAMTCHAQQVKITFVNPGFSQDNPTGSFWQNVSAFMQAAAEDLDVDLNIIYAERNHIHMKQLINTALTRKDHYIILVDEKSAATQTLLTSTKVHDKIIFLLNKPTKQEMIRLRSRGFGILGSIVPDNYQAGRLLIQELENLIVKSNKNPTISTLALLGESATDAAKLREQGLLSYSNRSYYLKLLERVNANWSEQEAYNITKGLLQRFSNTKIIWAANDAMATGAVRAATELSMRQYILIGGINWDKDQHKRLDVSVGGHVTLGALAIVKISDFDANNKNYIGDLKLPIFKAYKPKYESLYKAIHTKGLEKIDFRYFSYTHTTPAPQPFTLDNMTALVK</sequence>
<feature type="domain" description="Periplasmic binding protein" evidence="5">
    <location>
        <begin position="32"/>
        <end position="262"/>
    </location>
</feature>
<evidence type="ECO:0000256" key="2">
    <source>
        <dbReference type="ARBA" id="ARBA00007639"/>
    </source>
</evidence>
<name>A0A849VBJ9_9GAMM</name>
<evidence type="ECO:0000313" key="6">
    <source>
        <dbReference type="EMBL" id="NOU50160.1"/>
    </source>
</evidence>
<dbReference type="Proteomes" id="UP000586305">
    <property type="component" value="Unassembled WGS sequence"/>
</dbReference>
<dbReference type="InterPro" id="IPR025997">
    <property type="entry name" value="SBP_2_dom"/>
</dbReference>
<protein>
    <submittedName>
        <fullName evidence="6">Substrate-binding domain-containing protein</fullName>
    </submittedName>
</protein>
<evidence type="ECO:0000256" key="4">
    <source>
        <dbReference type="SAM" id="SignalP"/>
    </source>
</evidence>
<dbReference type="Pfam" id="PF13407">
    <property type="entry name" value="Peripla_BP_4"/>
    <property type="match status" value="1"/>
</dbReference>
<dbReference type="GO" id="GO:0030246">
    <property type="term" value="F:carbohydrate binding"/>
    <property type="evidence" value="ECO:0007669"/>
    <property type="project" value="UniProtKB-ARBA"/>
</dbReference>
<keyword evidence="3 4" id="KW-0732">Signal</keyword>
<reference evidence="6 7" key="1">
    <citation type="submission" date="2020-04" db="EMBL/GenBank/DDBJ databases">
        <title>Pseudoalteromonas caenipelagi sp. nov., isolated from a tidal flat.</title>
        <authorList>
            <person name="Park S."/>
            <person name="Yoon J.-H."/>
        </authorList>
    </citation>
    <scope>NUCLEOTIDE SEQUENCE [LARGE SCALE GENOMIC DNA]</scope>
    <source>
        <strain evidence="6 7">JBTF-M23</strain>
    </source>
</reference>
<dbReference type="GO" id="GO:0030313">
    <property type="term" value="C:cell envelope"/>
    <property type="evidence" value="ECO:0007669"/>
    <property type="project" value="UniProtKB-SubCell"/>
</dbReference>
<feature type="chain" id="PRO_5032324471" evidence="4">
    <location>
        <begin position="21"/>
        <end position="352"/>
    </location>
</feature>
<evidence type="ECO:0000256" key="3">
    <source>
        <dbReference type="ARBA" id="ARBA00022729"/>
    </source>
</evidence>
<accession>A0A849VBJ9</accession>
<evidence type="ECO:0000256" key="1">
    <source>
        <dbReference type="ARBA" id="ARBA00004196"/>
    </source>
</evidence>
<dbReference type="PANTHER" id="PTHR46847">
    <property type="entry name" value="D-ALLOSE-BINDING PERIPLASMIC PROTEIN-RELATED"/>
    <property type="match status" value="1"/>
</dbReference>
<dbReference type="SUPFAM" id="SSF53822">
    <property type="entry name" value="Periplasmic binding protein-like I"/>
    <property type="match status" value="1"/>
</dbReference>
<dbReference type="GO" id="GO:0055085">
    <property type="term" value="P:transmembrane transport"/>
    <property type="evidence" value="ECO:0007669"/>
    <property type="project" value="UniProtKB-ARBA"/>
</dbReference>
<comment type="subcellular location">
    <subcellularLocation>
        <location evidence="1">Cell envelope</location>
    </subcellularLocation>
</comment>
<gene>
    <name evidence="6" type="ORF">HG263_06345</name>
</gene>
<dbReference type="RefSeq" id="WP_171625233.1">
    <property type="nucleotide sequence ID" value="NZ_JABBPG010000002.1"/>
</dbReference>